<accession>A0ABM1MXA9</accession>
<reference evidence="2" key="1">
    <citation type="submission" date="2025-08" db="UniProtKB">
        <authorList>
            <consortium name="RefSeq"/>
        </authorList>
    </citation>
    <scope>IDENTIFICATION</scope>
    <source>
        <tissue evidence="2">Whole Larva</tissue>
    </source>
</reference>
<dbReference type="GeneID" id="108564624"/>
<dbReference type="Pfam" id="PF21672">
    <property type="entry name" value="COMM_HN"/>
    <property type="match status" value="1"/>
</dbReference>
<dbReference type="PANTHER" id="PTHR16231:SF4">
    <property type="entry name" value="COMM DOMAIN-CONTAINING PROTEIN 4"/>
    <property type="match status" value="1"/>
</dbReference>
<dbReference type="PANTHER" id="PTHR16231">
    <property type="entry name" value="COMM DOMAIN-CONTAINING PROTEIN 4-8 FAMILY MEMBER"/>
    <property type="match status" value="1"/>
</dbReference>
<dbReference type="Proteomes" id="UP000695000">
    <property type="component" value="Unplaced"/>
</dbReference>
<dbReference type="InterPro" id="IPR047155">
    <property type="entry name" value="COMMD4/6/7/8"/>
</dbReference>
<proteinExistence type="predicted"/>
<dbReference type="RefSeq" id="XP_017779209.1">
    <property type="nucleotide sequence ID" value="XM_017923720.1"/>
</dbReference>
<name>A0ABM1MXA9_NICVS</name>
<evidence type="ECO:0000313" key="1">
    <source>
        <dbReference type="Proteomes" id="UP000695000"/>
    </source>
</evidence>
<keyword evidence="1" id="KW-1185">Reference proteome</keyword>
<organism evidence="1 2">
    <name type="scientific">Nicrophorus vespilloides</name>
    <name type="common">Boreal carrion beetle</name>
    <dbReference type="NCBI Taxonomy" id="110193"/>
    <lineage>
        <taxon>Eukaryota</taxon>
        <taxon>Metazoa</taxon>
        <taxon>Ecdysozoa</taxon>
        <taxon>Arthropoda</taxon>
        <taxon>Hexapoda</taxon>
        <taxon>Insecta</taxon>
        <taxon>Pterygota</taxon>
        <taxon>Neoptera</taxon>
        <taxon>Endopterygota</taxon>
        <taxon>Coleoptera</taxon>
        <taxon>Polyphaga</taxon>
        <taxon>Staphyliniformia</taxon>
        <taxon>Silphidae</taxon>
        <taxon>Nicrophorinae</taxon>
        <taxon>Nicrophorus</taxon>
    </lineage>
</organism>
<evidence type="ECO:0000313" key="2">
    <source>
        <dbReference type="RefSeq" id="XP_017779209.1"/>
    </source>
</evidence>
<gene>
    <name evidence="2" type="primary">LOC108564624</name>
</gene>
<sequence>MKYRFCGGADCPDWVLAEINSLSKLSSIKLKLLVQVIAKGIINPPIDMEKAEKLFADSKLDQTVDLKACIACVNYILISAVKYNSNHNILKAELQMLGLPAEHGASFKKVMDEQSKEMLSVLKSKTLKVNALEGFSSSVDVESNCVNLELKINDETRNVIMTPYTLNVLLENLKSVRNNMQEMNNNPFTYDVGIFRTSNS</sequence>
<protein>
    <submittedName>
        <fullName evidence="2">COMM domain-containing protein 4</fullName>
    </submittedName>
</protein>